<name>A0A2N9LQG1_9BACT</name>
<accession>A0A2N9LQG1</accession>
<sequence length="236" mass="25668">MNFKLLIIGLLLGAIGGGCQGVPAQAPTTDASRNAAWTRAFAAPGPPSTSGMPIGQENRINMDARFASLLKESFPQKQWFWYDHWKLTPLPELMQVFMGVPGNAILDEDRYVSIDGCVPHDCDNRGMLWVDTRTDPAVIIFAGIDSITSNTTPSKSHLWIYTSEKLSWQKIPSPFLSSLHRWLVTIGTDPYAGTHGYRYNFSLATIVQPNGVMLDMGPEIFGLGATGSHASPGAGS</sequence>
<proteinExistence type="predicted"/>
<evidence type="ECO:0000313" key="1">
    <source>
        <dbReference type="EMBL" id="SPE25492.1"/>
    </source>
</evidence>
<evidence type="ECO:0008006" key="3">
    <source>
        <dbReference type="Google" id="ProtNLM"/>
    </source>
</evidence>
<evidence type="ECO:0000313" key="2">
    <source>
        <dbReference type="Proteomes" id="UP000239735"/>
    </source>
</evidence>
<reference evidence="2" key="1">
    <citation type="submission" date="2018-02" db="EMBL/GenBank/DDBJ databases">
        <authorList>
            <person name="Hausmann B."/>
        </authorList>
    </citation>
    <scope>NUCLEOTIDE SEQUENCE [LARGE SCALE GENOMIC DNA]</scope>
    <source>
        <strain evidence="2">Peat soil MAG SbA5</strain>
    </source>
</reference>
<protein>
    <recommendedName>
        <fullName evidence="3">Lipoprotein</fullName>
    </recommendedName>
</protein>
<dbReference type="PROSITE" id="PS51257">
    <property type="entry name" value="PROKAR_LIPOPROTEIN"/>
    <property type="match status" value="1"/>
</dbReference>
<dbReference type="AlphaFoldDB" id="A0A2N9LQG1"/>
<organism evidence="1 2">
    <name type="scientific">Candidatus Sulfuritelmatomonas gaucii</name>
    <dbReference type="NCBI Taxonomy" id="2043161"/>
    <lineage>
        <taxon>Bacteria</taxon>
        <taxon>Pseudomonadati</taxon>
        <taxon>Acidobacteriota</taxon>
        <taxon>Terriglobia</taxon>
        <taxon>Terriglobales</taxon>
        <taxon>Acidobacteriaceae</taxon>
        <taxon>Candidatus Sulfuritelmatomonas</taxon>
    </lineage>
</organism>
<dbReference type="Proteomes" id="UP000239735">
    <property type="component" value="Unassembled WGS sequence"/>
</dbReference>
<dbReference type="EMBL" id="OKRB01000108">
    <property type="protein sequence ID" value="SPE25492.1"/>
    <property type="molecule type" value="Genomic_DNA"/>
</dbReference>
<gene>
    <name evidence="1" type="ORF">SBA5_50081</name>
</gene>
<dbReference type="OrthoDB" id="117122at2"/>